<name>A0AAI8YG47_9PEZI</name>
<proteinExistence type="predicted"/>
<dbReference type="Proteomes" id="UP001295740">
    <property type="component" value="Unassembled WGS sequence"/>
</dbReference>
<evidence type="ECO:0000313" key="2">
    <source>
        <dbReference type="EMBL" id="CAJ2503599.1"/>
    </source>
</evidence>
<protein>
    <submittedName>
        <fullName evidence="2">Uu.00g109930.m01.CDS01</fullName>
    </submittedName>
</protein>
<feature type="region of interest" description="Disordered" evidence="1">
    <location>
        <begin position="904"/>
        <end position="935"/>
    </location>
</feature>
<gene>
    <name evidence="2" type="ORF">KHLLAP_LOCUS4067</name>
</gene>
<organism evidence="2 3">
    <name type="scientific">Anthostomella pinea</name>
    <dbReference type="NCBI Taxonomy" id="933095"/>
    <lineage>
        <taxon>Eukaryota</taxon>
        <taxon>Fungi</taxon>
        <taxon>Dikarya</taxon>
        <taxon>Ascomycota</taxon>
        <taxon>Pezizomycotina</taxon>
        <taxon>Sordariomycetes</taxon>
        <taxon>Xylariomycetidae</taxon>
        <taxon>Xylariales</taxon>
        <taxon>Xylariaceae</taxon>
        <taxon>Anthostomella</taxon>
    </lineage>
</organism>
<feature type="compositionally biased region" description="Low complexity" evidence="1">
    <location>
        <begin position="592"/>
        <end position="607"/>
    </location>
</feature>
<feature type="region of interest" description="Disordered" evidence="1">
    <location>
        <begin position="448"/>
        <end position="475"/>
    </location>
</feature>
<feature type="compositionally biased region" description="Basic and acidic residues" evidence="1">
    <location>
        <begin position="449"/>
        <end position="459"/>
    </location>
</feature>
<feature type="region of interest" description="Disordered" evidence="1">
    <location>
        <begin position="553"/>
        <end position="623"/>
    </location>
</feature>
<feature type="region of interest" description="Disordered" evidence="1">
    <location>
        <begin position="154"/>
        <end position="176"/>
    </location>
</feature>
<comment type="caution">
    <text evidence="2">The sequence shown here is derived from an EMBL/GenBank/DDBJ whole genome shotgun (WGS) entry which is preliminary data.</text>
</comment>
<evidence type="ECO:0000256" key="1">
    <source>
        <dbReference type="SAM" id="MobiDB-lite"/>
    </source>
</evidence>
<accession>A0AAI8YG47</accession>
<feature type="compositionally biased region" description="Basic and acidic residues" evidence="1">
    <location>
        <begin position="925"/>
        <end position="935"/>
    </location>
</feature>
<feature type="compositionally biased region" description="Polar residues" evidence="1">
    <location>
        <begin position="575"/>
        <end position="589"/>
    </location>
</feature>
<keyword evidence="3" id="KW-1185">Reference proteome</keyword>
<feature type="region of interest" description="Disordered" evidence="1">
    <location>
        <begin position="194"/>
        <end position="238"/>
    </location>
</feature>
<dbReference type="EMBL" id="CAUWAG010000006">
    <property type="protein sequence ID" value="CAJ2503599.1"/>
    <property type="molecule type" value="Genomic_DNA"/>
</dbReference>
<feature type="region of interest" description="Disordered" evidence="1">
    <location>
        <begin position="635"/>
        <end position="657"/>
    </location>
</feature>
<sequence>MSSMSRNNSAASLMGFSVHQPAIGASLQFFPAMGSQELDDLINAYVPGDASILDKRAVVSMEFFQHSMLTGELFKFFMVYPSLGSATESPASSSAVMDSGYGSAFTSPVMSESQWAQTANAASSSQPKARSSSSKKNTALASDFSHIPGMKIMTKDGRDVTNSASRVGKTKEQRDHAHLMRIIKACEACKKKKIRCDPSHKRSAPSSSSKKATKKAKSGRPAAAPPQQPVTHSSSATSFDSFMEDSSSSFGSLFPETLGASDVGAMDWEQFVQYEDQPSSVPIDYDFFLDPAGYFSPANSATHTSSTSPLQPITPVQPMVSDAVFAAEGVLAGTTAGAEAQGPFVPYLNPGGVEAGTNYADFNLYSPGSSTYLDEEPGLMKEMAASPRPNYSEYLSNNRHGDGNVHAQSYPSQVAANIAAAMRPDVHAANDPVSSSSPYEMVFASGNDRSLHDRSDHRPSSSRHLTGGDASQAGVVTASLQTPVSRERLGNSAEAVLVASTGRQPQSVLLQSGPSVSPAVLGVLRSEPCISRSASQPETGAATPVALSMSTTARNNARSQRLVPDDLSVDRSPIDTGSTRATARLQTSAEVAYSEASSRQASSSPLAGEFAQGEQSTRTSSSAFRTAVLQSASDASPLAKIQTSSQDTVSMSASPSASLSQSTSRVIRIVSTTKTTEENARSTRVLSTSNAAGVSMLPVSAAVLKHSSPVEQIPATVISRNSRNVLAERAPEALGLLAAVSVSDSLLSATGTGLGELSQGSTSLGLAAVALPILAVLGSSSMRLRCSSNPSLGGMKPQQSAGSSSSAWTIAVALMSSLIIFIALAGSQPASVSLGALSFTVAAHYSRRQQHNSTTPNQLEPVAWSPGTSLHSLLSFAVAEATASFSAGLDRVRCWVLRRISPTPPVATGSASGNRSMPTTLKRNAQKDMRRSLLV</sequence>
<reference evidence="2" key="1">
    <citation type="submission" date="2023-10" db="EMBL/GenBank/DDBJ databases">
        <authorList>
            <person name="Hackl T."/>
        </authorList>
    </citation>
    <scope>NUCLEOTIDE SEQUENCE</scope>
</reference>
<feature type="region of interest" description="Disordered" evidence="1">
    <location>
        <begin position="116"/>
        <end position="141"/>
    </location>
</feature>
<feature type="compositionally biased region" description="Polar residues" evidence="1">
    <location>
        <begin position="909"/>
        <end position="923"/>
    </location>
</feature>
<feature type="compositionally biased region" description="Low complexity" evidence="1">
    <location>
        <begin position="121"/>
        <end position="136"/>
    </location>
</feature>
<evidence type="ECO:0000313" key="3">
    <source>
        <dbReference type="Proteomes" id="UP001295740"/>
    </source>
</evidence>
<dbReference type="AlphaFoldDB" id="A0AAI8YG47"/>